<dbReference type="GO" id="GO:0009252">
    <property type="term" value="P:peptidoglycan biosynthetic process"/>
    <property type="evidence" value="ECO:0007669"/>
    <property type="project" value="UniProtKB-KW"/>
</dbReference>
<gene>
    <name evidence="18" type="primary">mrdA</name>
    <name evidence="18" type="ORF">HYN04_04260</name>
</gene>
<evidence type="ECO:0000259" key="17">
    <source>
        <dbReference type="Pfam" id="PF03717"/>
    </source>
</evidence>
<keyword evidence="9" id="KW-0133">Cell shape</keyword>
<dbReference type="PANTHER" id="PTHR30627">
    <property type="entry name" value="PEPTIDOGLYCAN D,D-TRANSPEPTIDASE"/>
    <property type="match status" value="1"/>
</dbReference>
<evidence type="ECO:0000256" key="10">
    <source>
        <dbReference type="ARBA" id="ARBA00022984"/>
    </source>
</evidence>
<dbReference type="KEGG" id="phb:HYN04_04260"/>
<feature type="domain" description="Penicillin-binding protein transpeptidase" evidence="16">
    <location>
        <begin position="274"/>
        <end position="605"/>
    </location>
</feature>
<dbReference type="InterPro" id="IPR012338">
    <property type="entry name" value="Beta-lactam/transpept-like"/>
</dbReference>
<dbReference type="Gene3D" id="3.40.710.10">
    <property type="entry name" value="DD-peptidase/beta-lactamase superfamily"/>
    <property type="match status" value="1"/>
</dbReference>
<keyword evidence="3" id="KW-1003">Cell membrane</keyword>
<dbReference type="Pfam" id="PF03717">
    <property type="entry name" value="PBP_dimer"/>
    <property type="match status" value="1"/>
</dbReference>
<accession>A0A2Z3HMV5</accession>
<keyword evidence="11 15" id="KW-1133">Transmembrane helix</keyword>
<dbReference type="GO" id="GO:0005886">
    <property type="term" value="C:plasma membrane"/>
    <property type="evidence" value="ECO:0007669"/>
    <property type="project" value="UniProtKB-SubCell"/>
</dbReference>
<dbReference type="AlphaFoldDB" id="A0A2Z3HMV5"/>
<protein>
    <submittedName>
        <fullName evidence="18">Penicillin-binding protein 2</fullName>
    </submittedName>
</protein>
<evidence type="ECO:0000256" key="12">
    <source>
        <dbReference type="ARBA" id="ARBA00023136"/>
    </source>
</evidence>
<dbReference type="InterPro" id="IPR005311">
    <property type="entry name" value="PBP_dimer"/>
</dbReference>
<evidence type="ECO:0000313" key="19">
    <source>
        <dbReference type="Proteomes" id="UP000247763"/>
    </source>
</evidence>
<evidence type="ECO:0000256" key="13">
    <source>
        <dbReference type="ARBA" id="ARBA00023316"/>
    </source>
</evidence>
<feature type="transmembrane region" description="Helical" evidence="15">
    <location>
        <begin position="23"/>
        <end position="42"/>
    </location>
</feature>
<dbReference type="InterPro" id="IPR017790">
    <property type="entry name" value="Penicillin-binding_protein_2"/>
</dbReference>
<dbReference type="Pfam" id="PF00905">
    <property type="entry name" value="Transpeptidase"/>
    <property type="match status" value="1"/>
</dbReference>
<evidence type="ECO:0000256" key="1">
    <source>
        <dbReference type="ARBA" id="ARBA00004167"/>
    </source>
</evidence>
<dbReference type="GO" id="GO:0009002">
    <property type="term" value="F:serine-type D-Ala-D-Ala carboxypeptidase activity"/>
    <property type="evidence" value="ECO:0007669"/>
    <property type="project" value="InterPro"/>
</dbReference>
<keyword evidence="13" id="KW-0961">Cell wall biogenesis/degradation</keyword>
<evidence type="ECO:0000256" key="9">
    <source>
        <dbReference type="ARBA" id="ARBA00022960"/>
    </source>
</evidence>
<dbReference type="GO" id="GO:0071972">
    <property type="term" value="F:peptidoglycan L,D-transpeptidase activity"/>
    <property type="evidence" value="ECO:0007669"/>
    <property type="project" value="TreeGrafter"/>
</dbReference>
<dbReference type="EMBL" id="CP029479">
    <property type="protein sequence ID" value="AWM77037.1"/>
    <property type="molecule type" value="Genomic_DNA"/>
</dbReference>
<dbReference type="SUPFAM" id="SSF56601">
    <property type="entry name" value="beta-lactamase/transpeptidase-like"/>
    <property type="match status" value="1"/>
</dbReference>
<dbReference type="GO" id="GO:0006508">
    <property type="term" value="P:proteolysis"/>
    <property type="evidence" value="ECO:0007669"/>
    <property type="project" value="UniProtKB-KW"/>
</dbReference>
<dbReference type="InterPro" id="IPR050515">
    <property type="entry name" value="Beta-lactam/transpept"/>
</dbReference>
<keyword evidence="19" id="KW-1185">Reference proteome</keyword>
<proteinExistence type="predicted"/>
<feature type="domain" description="Penicillin-binding protein dimerisation" evidence="17">
    <location>
        <begin position="65"/>
        <end position="238"/>
    </location>
</feature>
<evidence type="ECO:0000256" key="15">
    <source>
        <dbReference type="SAM" id="Phobius"/>
    </source>
</evidence>
<dbReference type="NCBIfam" id="TIGR03423">
    <property type="entry name" value="pbp2_mrdA"/>
    <property type="match status" value="1"/>
</dbReference>
<evidence type="ECO:0000256" key="4">
    <source>
        <dbReference type="ARBA" id="ARBA00022519"/>
    </source>
</evidence>
<evidence type="ECO:0000256" key="14">
    <source>
        <dbReference type="SAM" id="MobiDB-lite"/>
    </source>
</evidence>
<organism evidence="18 19">
    <name type="scientific">Phenylobacterium parvum</name>
    <dbReference type="NCBI Taxonomy" id="2201350"/>
    <lineage>
        <taxon>Bacteria</taxon>
        <taxon>Pseudomonadati</taxon>
        <taxon>Pseudomonadota</taxon>
        <taxon>Alphaproteobacteria</taxon>
        <taxon>Caulobacterales</taxon>
        <taxon>Caulobacteraceae</taxon>
        <taxon>Phenylobacterium</taxon>
    </lineage>
</organism>
<dbReference type="SUPFAM" id="SSF56519">
    <property type="entry name" value="Penicillin binding protein dimerisation domain"/>
    <property type="match status" value="1"/>
</dbReference>
<keyword evidence="4" id="KW-0997">Cell inner membrane</keyword>
<dbReference type="GO" id="GO:0008658">
    <property type="term" value="F:penicillin binding"/>
    <property type="evidence" value="ECO:0007669"/>
    <property type="project" value="InterPro"/>
</dbReference>
<name>A0A2Z3HMV5_9CAUL</name>
<evidence type="ECO:0000256" key="5">
    <source>
        <dbReference type="ARBA" id="ARBA00022645"/>
    </source>
</evidence>
<feature type="region of interest" description="Disordered" evidence="14">
    <location>
        <begin position="619"/>
        <end position="640"/>
    </location>
</feature>
<keyword evidence="8" id="KW-0378">Hydrolase</keyword>
<keyword evidence="12 15" id="KW-0472">Membrane</keyword>
<keyword evidence="6" id="KW-0645">Protease</keyword>
<dbReference type="Gene3D" id="3.90.1310.10">
    <property type="entry name" value="Penicillin-binding protein 2a (Domain 2)"/>
    <property type="match status" value="1"/>
</dbReference>
<keyword evidence="7 15" id="KW-0812">Transmembrane</keyword>
<dbReference type="OrthoDB" id="9766847at2"/>
<evidence type="ECO:0000256" key="6">
    <source>
        <dbReference type="ARBA" id="ARBA00022670"/>
    </source>
</evidence>
<reference evidence="19" key="1">
    <citation type="submission" date="2018-05" db="EMBL/GenBank/DDBJ databases">
        <title>Genome sequencing of Phenylobacterium sp. HYN0004.</title>
        <authorList>
            <person name="Yi H."/>
            <person name="Baek C."/>
        </authorList>
    </citation>
    <scope>NUCLEOTIDE SEQUENCE [LARGE SCALE GENOMIC DNA]</scope>
    <source>
        <strain evidence="19">HYN0004</strain>
    </source>
</reference>
<dbReference type="Proteomes" id="UP000247763">
    <property type="component" value="Chromosome"/>
</dbReference>
<sequence>MTQPSIILSDVNARQSVFHRRTFLLGGAIALGVSTLAGRLAYLQLAENARYAKLSTSNQFNFRLVPPPRGLITDRNGAILATNRPNFRLLYARQKDQDPEAMVATLANYVPMDDQRRQRVLRDLGNAPRNTPVAIMEDITWEQFSAVNIRTTELPGVTADMGEVRVYPHGGAFAHVIGYVAKVNKEDITETGPNAEPIMLHPGFRIGRQGLEKALDLELRGRPGAQKVEVDARGRQVRLAPGGDIPATPGKEVQLSLDMDLQLRGLEMFGEESGAAVLMDCESGDLLAMVSAPSFDANRFVRGLGGAEYRALAEYDHKPLFNKALTATYPPGSTFKTLVAVAALEHGIDPDMTVNCPGYWTFGNRRWRCDGVHGRTSMHNAIATSCDTYFYIVSLQLGPDKIAAVARRFGLGQAYDLGIPGQKKGLIPDTEYKRRNFRRDPVWHPGETPSMGIGQGYTLVTALQQCVAAARMANGRKALVPRLIRSVGGVPKPDAAEAPDLGFDPAHLAFVREAMGAVTTRGTAARTGQIGLGDIRMAGKTGTAQGYNYNGGRGVHGTNGPWHLRDHAWFVGFAPHDTPRYAVAVLVEHGGFGAQAAAPRARDLMRLALLKDPELRGRIERPPAAVSVADSRDPAQGGPA</sequence>
<evidence type="ECO:0000256" key="8">
    <source>
        <dbReference type="ARBA" id="ARBA00022801"/>
    </source>
</evidence>
<dbReference type="InterPro" id="IPR036138">
    <property type="entry name" value="PBP_dimer_sf"/>
</dbReference>
<evidence type="ECO:0000256" key="3">
    <source>
        <dbReference type="ARBA" id="ARBA00022475"/>
    </source>
</evidence>
<dbReference type="GO" id="GO:0008360">
    <property type="term" value="P:regulation of cell shape"/>
    <property type="evidence" value="ECO:0007669"/>
    <property type="project" value="UniProtKB-KW"/>
</dbReference>
<comment type="subcellular location">
    <subcellularLocation>
        <location evidence="2">Cell membrane</location>
    </subcellularLocation>
    <subcellularLocation>
        <location evidence="1">Membrane</location>
        <topology evidence="1">Single-pass membrane protein</topology>
    </subcellularLocation>
</comment>
<evidence type="ECO:0000256" key="2">
    <source>
        <dbReference type="ARBA" id="ARBA00004236"/>
    </source>
</evidence>
<evidence type="ECO:0000259" key="16">
    <source>
        <dbReference type="Pfam" id="PF00905"/>
    </source>
</evidence>
<dbReference type="RefSeq" id="WP_110449606.1">
    <property type="nucleotide sequence ID" value="NZ_CP029479.1"/>
</dbReference>
<dbReference type="PANTHER" id="PTHR30627:SF2">
    <property type="entry name" value="PEPTIDOGLYCAN D,D-TRANSPEPTIDASE MRDA"/>
    <property type="match status" value="1"/>
</dbReference>
<evidence type="ECO:0000256" key="7">
    <source>
        <dbReference type="ARBA" id="ARBA00022692"/>
    </source>
</evidence>
<evidence type="ECO:0000256" key="11">
    <source>
        <dbReference type="ARBA" id="ARBA00022989"/>
    </source>
</evidence>
<dbReference type="GO" id="GO:0071555">
    <property type="term" value="P:cell wall organization"/>
    <property type="evidence" value="ECO:0007669"/>
    <property type="project" value="UniProtKB-KW"/>
</dbReference>
<keyword evidence="10" id="KW-0573">Peptidoglycan synthesis</keyword>
<keyword evidence="5" id="KW-0121">Carboxypeptidase</keyword>
<evidence type="ECO:0000313" key="18">
    <source>
        <dbReference type="EMBL" id="AWM77037.1"/>
    </source>
</evidence>
<dbReference type="InterPro" id="IPR001460">
    <property type="entry name" value="PCN-bd_Tpept"/>
</dbReference>